<proteinExistence type="inferred from homology"/>
<dbReference type="Proteomes" id="UP000183015">
    <property type="component" value="Unassembled WGS sequence"/>
</dbReference>
<dbReference type="eggNOG" id="COG1167">
    <property type="taxonomic scope" value="Bacteria"/>
</dbReference>
<sequence length="464" mass="49454">MTDEWSTFGVDLHLDLTAGRVGGEGVRAALERSLREAIRDGRLTTGALLPATRVLASELGLSRGTVSAAYDQLVAEGYLIARHGSGTRVAEIARPEPRATRGTPRPPRHDLRPGTPDVGSFPVAAWLSASRRALGSAPPAAFAYGDSRGRPELRAALADYLGRARGVDASPGRIVVTAGYVQALTLLAHALREGAFALEDPGLPFHREVLRFNGRDVRPLRVDAEGADPASLPADVAAAVVTPAHQYPTGVTLHPERRRALVAWARATDAVVVEDDYDGEFRYDRQPVGALQGTAPDSVVYIGTASKTLAPGVRLAWMVLPGRLVEPVMRAKRLTDFQSEALGQLTLAEFITSHAYDRHVRASRGRYRRRRDLLLSELEGYSLEGVAAGQHVLLGLPPGAPPEAQLLRRASARGLAFGLLGEHWHEPSAAPRTGLVIGYGTPRDGAFPSAVAELSALLGDEAGG</sequence>
<dbReference type="Pfam" id="PF00155">
    <property type="entry name" value="Aminotran_1_2"/>
    <property type="match status" value="1"/>
</dbReference>
<dbReference type="EMBL" id="FOAZ01000008">
    <property type="protein sequence ID" value="SEL38822.1"/>
    <property type="molecule type" value="Genomic_DNA"/>
</dbReference>
<dbReference type="GO" id="GO:0003700">
    <property type="term" value="F:DNA-binding transcription factor activity"/>
    <property type="evidence" value="ECO:0007669"/>
    <property type="project" value="InterPro"/>
</dbReference>
<keyword evidence="5" id="KW-0804">Transcription</keyword>
<organism evidence="8 9">
    <name type="scientific">Streptacidiphilus jiangxiensis</name>
    <dbReference type="NCBI Taxonomy" id="235985"/>
    <lineage>
        <taxon>Bacteria</taxon>
        <taxon>Bacillati</taxon>
        <taxon>Actinomycetota</taxon>
        <taxon>Actinomycetes</taxon>
        <taxon>Kitasatosporales</taxon>
        <taxon>Streptomycetaceae</taxon>
        <taxon>Streptacidiphilus</taxon>
    </lineage>
</organism>
<feature type="region of interest" description="Disordered" evidence="6">
    <location>
        <begin position="93"/>
        <end position="115"/>
    </location>
</feature>
<dbReference type="PROSITE" id="PS50949">
    <property type="entry name" value="HTH_GNTR"/>
    <property type="match status" value="1"/>
</dbReference>
<feature type="domain" description="HTH gntR-type" evidence="7">
    <location>
        <begin position="24"/>
        <end position="92"/>
    </location>
</feature>
<dbReference type="PANTHER" id="PTHR46577">
    <property type="entry name" value="HTH-TYPE TRANSCRIPTIONAL REGULATORY PROTEIN GABR"/>
    <property type="match status" value="1"/>
</dbReference>
<dbReference type="GO" id="GO:0008483">
    <property type="term" value="F:transaminase activity"/>
    <property type="evidence" value="ECO:0007669"/>
    <property type="project" value="UniProtKB-KW"/>
</dbReference>
<evidence type="ECO:0000313" key="9">
    <source>
        <dbReference type="Proteomes" id="UP000183015"/>
    </source>
</evidence>
<dbReference type="InterPro" id="IPR036390">
    <property type="entry name" value="WH_DNA-bd_sf"/>
</dbReference>
<evidence type="ECO:0000256" key="1">
    <source>
        <dbReference type="ARBA" id="ARBA00005384"/>
    </source>
</evidence>
<dbReference type="AlphaFoldDB" id="A0A1H7PSU0"/>
<dbReference type="Gene3D" id="1.10.10.10">
    <property type="entry name" value="Winged helix-like DNA-binding domain superfamily/Winged helix DNA-binding domain"/>
    <property type="match status" value="1"/>
</dbReference>
<dbReference type="STRING" id="235985.SAMN05414137_108110"/>
<comment type="similarity">
    <text evidence="1">In the C-terminal section; belongs to the class-I pyridoxal-phosphate-dependent aminotransferase family.</text>
</comment>
<name>A0A1H7PSU0_STRJI</name>
<evidence type="ECO:0000313" key="8">
    <source>
        <dbReference type="EMBL" id="SEL38822.1"/>
    </source>
</evidence>
<protein>
    <submittedName>
        <fullName evidence="8">GntR family transcriptional regulator / MocR family aminotransferase</fullName>
    </submittedName>
</protein>
<accession>A0A1H7PSU0</accession>
<dbReference type="CDD" id="cd07377">
    <property type="entry name" value="WHTH_GntR"/>
    <property type="match status" value="1"/>
</dbReference>
<evidence type="ECO:0000259" key="7">
    <source>
        <dbReference type="PROSITE" id="PS50949"/>
    </source>
</evidence>
<keyword evidence="3" id="KW-0805">Transcription regulation</keyword>
<dbReference type="InterPro" id="IPR036388">
    <property type="entry name" value="WH-like_DNA-bd_sf"/>
</dbReference>
<evidence type="ECO:0000256" key="2">
    <source>
        <dbReference type="ARBA" id="ARBA00022898"/>
    </source>
</evidence>
<dbReference type="InterPro" id="IPR051446">
    <property type="entry name" value="HTH_trans_reg/aminotransferase"/>
</dbReference>
<dbReference type="RefSeq" id="WP_042447883.1">
    <property type="nucleotide sequence ID" value="NZ_BBPN01000013.1"/>
</dbReference>
<keyword evidence="8" id="KW-0808">Transferase</keyword>
<evidence type="ECO:0000256" key="5">
    <source>
        <dbReference type="ARBA" id="ARBA00023163"/>
    </source>
</evidence>
<dbReference type="InterPro" id="IPR015421">
    <property type="entry name" value="PyrdxlP-dep_Trfase_major"/>
</dbReference>
<gene>
    <name evidence="8" type="ORF">SAMN05414137_108110</name>
</gene>
<dbReference type="OrthoDB" id="594134at2"/>
<dbReference type="GO" id="GO:0003677">
    <property type="term" value="F:DNA binding"/>
    <property type="evidence" value="ECO:0007669"/>
    <property type="project" value="UniProtKB-KW"/>
</dbReference>
<dbReference type="PRINTS" id="PR00035">
    <property type="entry name" value="HTHGNTR"/>
</dbReference>
<dbReference type="CDD" id="cd00609">
    <property type="entry name" value="AAT_like"/>
    <property type="match status" value="1"/>
</dbReference>
<keyword evidence="8" id="KW-0032">Aminotransferase</keyword>
<evidence type="ECO:0000256" key="4">
    <source>
        <dbReference type="ARBA" id="ARBA00023125"/>
    </source>
</evidence>
<evidence type="ECO:0000256" key="3">
    <source>
        <dbReference type="ARBA" id="ARBA00023015"/>
    </source>
</evidence>
<dbReference type="InterPro" id="IPR000524">
    <property type="entry name" value="Tscrpt_reg_HTH_GntR"/>
</dbReference>
<dbReference type="Gene3D" id="3.40.640.10">
    <property type="entry name" value="Type I PLP-dependent aspartate aminotransferase-like (Major domain)"/>
    <property type="match status" value="1"/>
</dbReference>
<reference evidence="9" key="1">
    <citation type="submission" date="2016-10" db="EMBL/GenBank/DDBJ databases">
        <authorList>
            <person name="Varghese N."/>
        </authorList>
    </citation>
    <scope>NUCLEOTIDE SEQUENCE [LARGE SCALE GENOMIC DNA]</scope>
    <source>
        <strain evidence="9">DSM 45096 / BCRC 16803 / CGMCC 4.1857 / CIP 109030 / JCM 12277 / KCTC 19219 / NBRC 100920 / 33214</strain>
    </source>
</reference>
<dbReference type="PANTHER" id="PTHR46577:SF1">
    <property type="entry name" value="HTH-TYPE TRANSCRIPTIONAL REGULATORY PROTEIN GABR"/>
    <property type="match status" value="1"/>
</dbReference>
<dbReference type="GO" id="GO:0030170">
    <property type="term" value="F:pyridoxal phosphate binding"/>
    <property type="evidence" value="ECO:0007669"/>
    <property type="project" value="InterPro"/>
</dbReference>
<dbReference type="Pfam" id="PF00392">
    <property type="entry name" value="GntR"/>
    <property type="match status" value="1"/>
</dbReference>
<keyword evidence="2" id="KW-0663">Pyridoxal phosphate</keyword>
<keyword evidence="4" id="KW-0238">DNA-binding</keyword>
<keyword evidence="9" id="KW-1185">Reference proteome</keyword>
<dbReference type="SUPFAM" id="SSF46785">
    <property type="entry name" value="Winged helix' DNA-binding domain"/>
    <property type="match status" value="1"/>
</dbReference>
<dbReference type="InterPro" id="IPR004839">
    <property type="entry name" value="Aminotransferase_I/II_large"/>
</dbReference>
<dbReference type="SUPFAM" id="SSF53383">
    <property type="entry name" value="PLP-dependent transferases"/>
    <property type="match status" value="1"/>
</dbReference>
<evidence type="ECO:0000256" key="6">
    <source>
        <dbReference type="SAM" id="MobiDB-lite"/>
    </source>
</evidence>
<dbReference type="SMART" id="SM00345">
    <property type="entry name" value="HTH_GNTR"/>
    <property type="match status" value="1"/>
</dbReference>
<dbReference type="InterPro" id="IPR015424">
    <property type="entry name" value="PyrdxlP-dep_Trfase"/>
</dbReference>